<evidence type="ECO:0008006" key="4">
    <source>
        <dbReference type="Google" id="ProtNLM"/>
    </source>
</evidence>
<protein>
    <recommendedName>
        <fullName evidence="4">Lipoprotein</fullName>
    </recommendedName>
</protein>
<dbReference type="Proteomes" id="UP000321113">
    <property type="component" value="Unassembled WGS sequence"/>
</dbReference>
<dbReference type="GeneID" id="77307488"/>
<name>A0A511QPU2_9VIBR</name>
<dbReference type="EMBL" id="BJXK01000005">
    <property type="protein sequence ID" value="GEM79340.1"/>
    <property type="molecule type" value="Genomic_DNA"/>
</dbReference>
<keyword evidence="1" id="KW-0732">Signal</keyword>
<dbReference type="AlphaFoldDB" id="A0A511QPU2"/>
<gene>
    <name evidence="2" type="ORF">VSU01S_15850</name>
</gene>
<organism evidence="2 3">
    <name type="scientific">Vibrio superstes NBRC 103154</name>
    <dbReference type="NCBI Taxonomy" id="1219062"/>
    <lineage>
        <taxon>Bacteria</taxon>
        <taxon>Pseudomonadati</taxon>
        <taxon>Pseudomonadota</taxon>
        <taxon>Gammaproteobacteria</taxon>
        <taxon>Vibrionales</taxon>
        <taxon>Vibrionaceae</taxon>
        <taxon>Vibrio</taxon>
    </lineage>
</organism>
<feature type="chain" id="PRO_5021971825" description="Lipoprotein" evidence="1">
    <location>
        <begin position="25"/>
        <end position="126"/>
    </location>
</feature>
<feature type="signal peptide" evidence="1">
    <location>
        <begin position="1"/>
        <end position="24"/>
    </location>
</feature>
<proteinExistence type="predicted"/>
<evidence type="ECO:0000313" key="2">
    <source>
        <dbReference type="EMBL" id="GEM79340.1"/>
    </source>
</evidence>
<evidence type="ECO:0000313" key="3">
    <source>
        <dbReference type="Proteomes" id="UP000321113"/>
    </source>
</evidence>
<keyword evidence="3" id="KW-1185">Reference proteome</keyword>
<dbReference type="OrthoDB" id="5874590at2"/>
<comment type="caution">
    <text evidence="2">The sequence shown here is derived from an EMBL/GenBank/DDBJ whole genome shotgun (WGS) entry which is preliminary data.</text>
</comment>
<evidence type="ECO:0000256" key="1">
    <source>
        <dbReference type="SAM" id="SignalP"/>
    </source>
</evidence>
<reference evidence="2 3" key="1">
    <citation type="submission" date="2019-07" db="EMBL/GenBank/DDBJ databases">
        <title>Whole genome shotgun sequence of Vibrio superstes NBRC 103154.</title>
        <authorList>
            <person name="Hosoyama A."/>
            <person name="Uohara A."/>
            <person name="Ohji S."/>
            <person name="Ichikawa N."/>
        </authorList>
    </citation>
    <scope>NUCLEOTIDE SEQUENCE [LARGE SCALE GENOMIC DNA]</scope>
    <source>
        <strain evidence="2 3">NBRC 103154</strain>
    </source>
</reference>
<sequence length="126" mass="13974">MKKFIYLSCVSSILALFTATKAMALTVNPPPTQQTFVEQVRCGGYAAFLAKEANISHYEDRMFRHIEQATVTTLALNPGISDGEALISSTSEVARQLGWEQANAYHSGDMGKYQKQVMNQYIDQCS</sequence>
<dbReference type="RefSeq" id="WP_017028105.1">
    <property type="nucleotide sequence ID" value="NZ_BJXK01000005.1"/>
</dbReference>
<accession>A0A511QPU2</accession>